<dbReference type="Gene3D" id="3.20.20.80">
    <property type="entry name" value="Glycosidases"/>
    <property type="match status" value="1"/>
</dbReference>
<dbReference type="InterPro" id="IPR017853">
    <property type="entry name" value="GH"/>
</dbReference>
<gene>
    <name evidence="2" type="ORF">C0Z19_20080</name>
</gene>
<keyword evidence="3" id="KW-1185">Reference proteome</keyword>
<protein>
    <recommendedName>
        <fullName evidence="4">Asl1-like glycosyl hydrolase catalytic domain-containing protein</fullName>
    </recommendedName>
</protein>
<dbReference type="AlphaFoldDB" id="A0A2N7VSW1"/>
<dbReference type="RefSeq" id="WP_102611595.1">
    <property type="nucleotide sequence ID" value="NZ_CADIKD010000017.1"/>
</dbReference>
<proteinExistence type="predicted"/>
<organism evidence="2 3">
    <name type="scientific">Trinickia soli</name>
    <dbReference type="NCBI Taxonomy" id="380675"/>
    <lineage>
        <taxon>Bacteria</taxon>
        <taxon>Pseudomonadati</taxon>
        <taxon>Pseudomonadota</taxon>
        <taxon>Betaproteobacteria</taxon>
        <taxon>Burkholderiales</taxon>
        <taxon>Burkholderiaceae</taxon>
        <taxon>Trinickia</taxon>
    </lineage>
</organism>
<sequence>MKRRQFLGCLTAAASSYVLVACGGGGTDALGNIASGGDSAVADAAAGVTASPNGTTVPSASKIVDNAGNVWTLSKGYVYKNGVKDSHAYNMTMLLWYNGAIYGENTSKAFYQYVGPSWKQCLDPRLGGTSADGTAIPPATYIIDKSNNYWTMSNGGVFKNGVQDRTAPSAAMLLWYGSLFYLKTGTGQFYVRSLTGEWLTCTDPRIAKAAKAGSFYGINGHYDYPFTPTQTAAALQALGCTTYRLGCVNTAKQLNPVVAMAKQFQTAKLDLFTLINYGLRDGSGTLYTSEAAAYSAVHANAAAIAKALAPYGVTTYECGNELTRDPAIILNSTTAGTSHNDFNNANWPIMRGVIRGMIDGVKSVQPTARCGVNFCVADVAAADMLWDGRQPDGSTGHPAVRWDVTTWHNYSPYGDIFNIGTDGAGPGFNLPVYCKARYGVPFMITEWNAGPEYTEANRSTYVGKQLTEFYNARQSDQIESVMFYELTSGDYTYGIVLDNLTAIQPTYGTFQTFVKQHADI</sequence>
<evidence type="ECO:0000313" key="3">
    <source>
        <dbReference type="Proteomes" id="UP000235347"/>
    </source>
</evidence>
<keyword evidence="1" id="KW-0732">Signal</keyword>
<evidence type="ECO:0008006" key="4">
    <source>
        <dbReference type="Google" id="ProtNLM"/>
    </source>
</evidence>
<feature type="signal peptide" evidence="1">
    <location>
        <begin position="1"/>
        <end position="20"/>
    </location>
</feature>
<comment type="caution">
    <text evidence="2">The sequence shown here is derived from an EMBL/GenBank/DDBJ whole genome shotgun (WGS) entry which is preliminary data.</text>
</comment>
<dbReference type="EMBL" id="PNYB01000019">
    <property type="protein sequence ID" value="PMS20222.1"/>
    <property type="molecule type" value="Genomic_DNA"/>
</dbReference>
<accession>A0A2N7VSW1</accession>
<dbReference type="PROSITE" id="PS51257">
    <property type="entry name" value="PROKAR_LIPOPROTEIN"/>
    <property type="match status" value="1"/>
</dbReference>
<dbReference type="SUPFAM" id="SSF51445">
    <property type="entry name" value="(Trans)glycosidases"/>
    <property type="match status" value="1"/>
</dbReference>
<dbReference type="Proteomes" id="UP000235347">
    <property type="component" value="Unassembled WGS sequence"/>
</dbReference>
<evidence type="ECO:0000256" key="1">
    <source>
        <dbReference type="SAM" id="SignalP"/>
    </source>
</evidence>
<name>A0A2N7VSW1_9BURK</name>
<evidence type="ECO:0000313" key="2">
    <source>
        <dbReference type="EMBL" id="PMS20222.1"/>
    </source>
</evidence>
<feature type="chain" id="PRO_5014601269" description="Asl1-like glycosyl hydrolase catalytic domain-containing protein" evidence="1">
    <location>
        <begin position="21"/>
        <end position="520"/>
    </location>
</feature>
<reference evidence="2 3" key="1">
    <citation type="submission" date="2018-01" db="EMBL/GenBank/DDBJ databases">
        <title>Whole genome analyses suggest that Burkholderia sensu lato contains two further novel genera in the rhizoxinica-symbiotica group Mycetohabitans gen. nov., and Trinickia gen. nov.: implications for the evolution of diazotrophy and nodulation in the Burkholderiaceae.</title>
        <authorList>
            <person name="Estrada-de los Santos P."/>
            <person name="Palmer M."/>
            <person name="Chavez-Ramirez B."/>
            <person name="Beukes C."/>
            <person name="Steenkamp E.T."/>
            <person name="Hirsch A.M."/>
            <person name="Manyaka P."/>
            <person name="Maluk M."/>
            <person name="Lafos M."/>
            <person name="Crook M."/>
            <person name="Gross E."/>
            <person name="Simon M.F."/>
            <person name="Bueno dos Reis Junior F."/>
            <person name="Poole P.S."/>
            <person name="Venter S.N."/>
            <person name="James E.K."/>
        </authorList>
    </citation>
    <scope>NUCLEOTIDE SEQUENCE [LARGE SCALE GENOMIC DNA]</scope>
    <source>
        <strain evidence="2 3">GP25-8</strain>
    </source>
</reference>